<reference evidence="2" key="3">
    <citation type="submission" date="2025-08" db="UniProtKB">
        <authorList>
            <consortium name="Ensembl"/>
        </authorList>
    </citation>
    <scope>IDENTIFICATION</scope>
    <source>
        <strain evidence="2">C57BL/6J</strain>
    </source>
</reference>
<sequence length="60" mass="6518">MLAADDIGEVPAAPCCPESGDETKNTDVKMFCLQVCRGRVLDPLELELQTVVSWHVDTGN</sequence>
<feature type="region of interest" description="Disordered" evidence="1">
    <location>
        <begin position="1"/>
        <end position="23"/>
    </location>
</feature>
<dbReference type="ProteomicsDB" id="329042"/>
<dbReference type="AGR" id="MGI:1916233"/>
<dbReference type="HOGENOM" id="CLU_2941135_0_0_1"/>
<name>D3YU07_MOUSE</name>
<reference evidence="2 4" key="2">
    <citation type="journal article" date="2011" name="PLoS Biol.">
        <title>Modernizing reference genome assemblies.</title>
        <authorList>
            <person name="Church D.M."/>
            <person name="Schneider V.A."/>
            <person name="Graves T."/>
            <person name="Auger K."/>
            <person name="Cunningham F."/>
            <person name="Bouk N."/>
            <person name="Chen H.C."/>
            <person name="Agarwala R."/>
            <person name="McLaren W.M."/>
            <person name="Ritchie G.R."/>
            <person name="Albracht D."/>
            <person name="Kremitzki M."/>
            <person name="Rock S."/>
            <person name="Kotkiewicz H."/>
            <person name="Kremitzki C."/>
            <person name="Wollam A."/>
            <person name="Trani L."/>
            <person name="Fulton L."/>
            <person name="Fulton R."/>
            <person name="Matthews L."/>
            <person name="Whitehead S."/>
            <person name="Chow W."/>
            <person name="Torrance J."/>
            <person name="Dunn M."/>
            <person name="Harden G."/>
            <person name="Threadgold G."/>
            <person name="Wood J."/>
            <person name="Collins J."/>
            <person name="Heath P."/>
            <person name="Griffiths G."/>
            <person name="Pelan S."/>
            <person name="Grafham D."/>
            <person name="Eichler E.E."/>
            <person name="Weinstock G."/>
            <person name="Mardis E.R."/>
            <person name="Wilson R.K."/>
            <person name="Howe K."/>
            <person name="Flicek P."/>
            <person name="Hubbard T."/>
        </authorList>
    </citation>
    <scope>NUCLEOTIDE SEQUENCE [LARGE SCALE GENOMIC DNA]</scope>
    <source>
        <strain evidence="2 4">C57BL/6J</strain>
    </source>
</reference>
<evidence type="ECO:0000313" key="3">
    <source>
        <dbReference type="MGI" id="MGI:1916233"/>
    </source>
</evidence>
<protein>
    <submittedName>
        <fullName evidence="2">RAD50 interactor 1</fullName>
    </submittedName>
</protein>
<gene>
    <name evidence="2 3" type="primary">Rint1</name>
</gene>
<reference evidence="2 4" key="1">
    <citation type="journal article" date="2009" name="PLoS Biol.">
        <title>Lineage-specific biology revealed by a finished genome assembly of the mouse.</title>
        <authorList>
            <consortium name="Mouse Genome Sequencing Consortium"/>
            <person name="Church D.M."/>
            <person name="Goodstadt L."/>
            <person name="Hillier L.W."/>
            <person name="Zody M.C."/>
            <person name="Goldstein S."/>
            <person name="She X."/>
            <person name="Bult C.J."/>
            <person name="Agarwala R."/>
            <person name="Cherry J.L."/>
            <person name="DiCuccio M."/>
            <person name="Hlavina W."/>
            <person name="Kapustin Y."/>
            <person name="Meric P."/>
            <person name="Maglott D."/>
            <person name="Birtle Z."/>
            <person name="Marques A.C."/>
            <person name="Graves T."/>
            <person name="Zhou S."/>
            <person name="Teague B."/>
            <person name="Potamousis K."/>
            <person name="Churas C."/>
            <person name="Place M."/>
            <person name="Herschleb J."/>
            <person name="Runnheim R."/>
            <person name="Forrest D."/>
            <person name="Amos-Landgraf J."/>
            <person name="Schwartz D.C."/>
            <person name="Cheng Z."/>
            <person name="Lindblad-Toh K."/>
            <person name="Eichler E.E."/>
            <person name="Ponting C.P."/>
        </authorList>
    </citation>
    <scope>NUCLEOTIDE SEQUENCE [LARGE SCALE GENOMIC DNA]</scope>
    <source>
        <strain evidence="2 4">C57BL/6J</strain>
    </source>
</reference>
<reference evidence="2" key="4">
    <citation type="submission" date="2025-09" db="UniProtKB">
        <authorList>
            <consortium name="Ensembl"/>
        </authorList>
    </citation>
    <scope>IDENTIFICATION</scope>
    <source>
        <strain evidence="2">C57BL/6J</strain>
    </source>
</reference>
<dbReference type="GeneTree" id="ENSGT00390000017006"/>
<dbReference type="Antibodypedia" id="17090">
    <property type="antibodies" value="107 antibodies from 22 providers"/>
</dbReference>
<evidence type="ECO:0000313" key="4">
    <source>
        <dbReference type="Proteomes" id="UP000000589"/>
    </source>
</evidence>
<dbReference type="Proteomes" id="UP000000589">
    <property type="component" value="Chromosome 5"/>
</dbReference>
<dbReference type="Bgee" id="ENSMUSG00000028999">
    <property type="expression patterns" value="Expressed in rostral migratory stream and 217 other cell types or tissues"/>
</dbReference>
<dbReference type="Ensembl" id="ENSMUST00000117783.8">
    <property type="protein sequence ID" value="ENSMUSP00000112763.2"/>
    <property type="gene ID" value="ENSMUSG00000028999.16"/>
</dbReference>
<organism evidence="2 4">
    <name type="scientific">Mus musculus</name>
    <name type="common">Mouse</name>
    <dbReference type="NCBI Taxonomy" id="10090"/>
    <lineage>
        <taxon>Eukaryota</taxon>
        <taxon>Metazoa</taxon>
        <taxon>Chordata</taxon>
        <taxon>Craniata</taxon>
        <taxon>Vertebrata</taxon>
        <taxon>Euteleostomi</taxon>
        <taxon>Mammalia</taxon>
        <taxon>Eutheria</taxon>
        <taxon>Euarchontoglires</taxon>
        <taxon>Glires</taxon>
        <taxon>Rodentia</taxon>
        <taxon>Myomorpha</taxon>
        <taxon>Muroidea</taxon>
        <taxon>Muridae</taxon>
        <taxon>Murinae</taxon>
        <taxon>Mus</taxon>
        <taxon>Mus</taxon>
    </lineage>
</organism>
<proteinExistence type="predicted"/>
<evidence type="ECO:0000256" key="1">
    <source>
        <dbReference type="SAM" id="MobiDB-lite"/>
    </source>
</evidence>
<accession>D3YU07</accession>
<dbReference type="ExpressionAtlas" id="D3YU07">
    <property type="expression patterns" value="baseline and differential"/>
</dbReference>
<evidence type="ECO:0000313" key="2">
    <source>
        <dbReference type="Ensembl" id="ENSMUSP00000112763.2"/>
    </source>
</evidence>
<dbReference type="AlphaFoldDB" id="D3YU07"/>
<dbReference type="MGI" id="MGI:1916233">
    <property type="gene designation" value="Rint1"/>
</dbReference>
<dbReference type="VEuPathDB" id="HostDB:ENSMUSG00000028999"/>
<keyword evidence="4" id="KW-1185">Reference proteome</keyword>